<dbReference type="CDD" id="cd00483">
    <property type="entry name" value="HPPK"/>
    <property type="match status" value="1"/>
</dbReference>
<dbReference type="Gene3D" id="3.30.70.560">
    <property type="entry name" value="7,8-Dihydro-6-hydroxymethylpterin-pyrophosphokinase HPPK"/>
    <property type="match status" value="1"/>
</dbReference>
<keyword evidence="6" id="KW-0418">Kinase</keyword>
<sequence>MSTLPFYLALGSNLGQRESYLQQALNHIADHPDMRLNQLSSIYETAPVGYVEQPAFLNMVVKGETSLPAQELLHFIQSIEKKLGRTRDVRWGPRTIDIDMLLYDHISLKTEHLELPHPRMTERAFVLVPLAEIAPNMVIPGTYQPVRHLLEQVNREGVEKWKKIGFMLGEDGYVHFAS</sequence>
<evidence type="ECO:0000256" key="6">
    <source>
        <dbReference type="ARBA" id="ARBA00022777"/>
    </source>
</evidence>
<dbReference type="EMBL" id="JAUSUQ010000016">
    <property type="protein sequence ID" value="MDQ0340668.1"/>
    <property type="molecule type" value="Genomic_DNA"/>
</dbReference>
<dbReference type="RefSeq" id="WP_307342675.1">
    <property type="nucleotide sequence ID" value="NZ_JAUSUQ010000016.1"/>
</dbReference>
<dbReference type="PANTHER" id="PTHR43071">
    <property type="entry name" value="2-AMINO-4-HYDROXY-6-HYDROXYMETHYLDIHYDROPTERIDINE PYROPHOSPHOKINASE"/>
    <property type="match status" value="1"/>
</dbReference>
<evidence type="ECO:0000259" key="9">
    <source>
        <dbReference type="PROSITE" id="PS00794"/>
    </source>
</evidence>
<feature type="domain" description="7,8-dihydro-6-hydroxymethylpterin-pyrophosphokinase" evidence="9">
    <location>
        <begin position="90"/>
        <end position="101"/>
    </location>
</feature>
<dbReference type="InterPro" id="IPR035907">
    <property type="entry name" value="Hppk_sf"/>
</dbReference>
<dbReference type="SUPFAM" id="SSF55083">
    <property type="entry name" value="6-hydroxymethyl-7,8-dihydropterin pyrophosphokinase, HPPK"/>
    <property type="match status" value="1"/>
</dbReference>
<keyword evidence="8" id="KW-0289">Folate biosynthesis</keyword>
<evidence type="ECO:0000256" key="7">
    <source>
        <dbReference type="ARBA" id="ARBA00022840"/>
    </source>
</evidence>
<evidence type="ECO:0000313" key="11">
    <source>
        <dbReference type="Proteomes" id="UP001232445"/>
    </source>
</evidence>
<evidence type="ECO:0000256" key="1">
    <source>
        <dbReference type="ARBA" id="ARBA00000198"/>
    </source>
</evidence>
<comment type="catalytic activity">
    <reaction evidence="1">
        <text>6-hydroxymethyl-7,8-dihydropterin + ATP = (7,8-dihydropterin-6-yl)methyl diphosphate + AMP + H(+)</text>
        <dbReference type="Rhea" id="RHEA:11412"/>
        <dbReference type="ChEBI" id="CHEBI:15378"/>
        <dbReference type="ChEBI" id="CHEBI:30616"/>
        <dbReference type="ChEBI" id="CHEBI:44841"/>
        <dbReference type="ChEBI" id="CHEBI:72950"/>
        <dbReference type="ChEBI" id="CHEBI:456215"/>
        <dbReference type="EC" id="2.7.6.3"/>
    </reaction>
</comment>
<organism evidence="10 11">
    <name type="scientific">Caldalkalibacillus uzonensis</name>
    <dbReference type="NCBI Taxonomy" id="353224"/>
    <lineage>
        <taxon>Bacteria</taxon>
        <taxon>Bacillati</taxon>
        <taxon>Bacillota</taxon>
        <taxon>Bacilli</taxon>
        <taxon>Bacillales</taxon>
        <taxon>Bacillaceae</taxon>
        <taxon>Caldalkalibacillus</taxon>
    </lineage>
</organism>
<evidence type="ECO:0000256" key="4">
    <source>
        <dbReference type="ARBA" id="ARBA00022679"/>
    </source>
</evidence>
<proteinExistence type="predicted"/>
<dbReference type="InterPro" id="IPR000550">
    <property type="entry name" value="Hppk"/>
</dbReference>
<dbReference type="EC" id="2.7.6.3" evidence="3"/>
<name>A0ABU0CX12_9BACI</name>
<keyword evidence="7" id="KW-0067">ATP-binding</keyword>
<dbReference type="PANTHER" id="PTHR43071:SF1">
    <property type="entry name" value="2-AMINO-4-HYDROXY-6-HYDROXYMETHYLDIHYDROPTERIDINE PYROPHOSPHOKINASE"/>
    <property type="match status" value="1"/>
</dbReference>
<comment type="caution">
    <text evidence="10">The sequence shown here is derived from an EMBL/GenBank/DDBJ whole genome shotgun (WGS) entry which is preliminary data.</text>
</comment>
<keyword evidence="11" id="KW-1185">Reference proteome</keyword>
<keyword evidence="4 10" id="KW-0808">Transferase</keyword>
<evidence type="ECO:0000256" key="8">
    <source>
        <dbReference type="ARBA" id="ARBA00022909"/>
    </source>
</evidence>
<dbReference type="Pfam" id="PF01288">
    <property type="entry name" value="HPPK"/>
    <property type="match status" value="1"/>
</dbReference>
<comment type="pathway">
    <text evidence="2">Cofactor biosynthesis; tetrahydrofolate biosynthesis; 2-amino-4-hydroxy-6-hydroxymethyl-7,8-dihydropteridine diphosphate from 7,8-dihydroneopterin triphosphate: step 4/4.</text>
</comment>
<dbReference type="GO" id="GO:0003848">
    <property type="term" value="F:2-amino-4-hydroxy-6-hydroxymethyldihydropteridine diphosphokinase activity"/>
    <property type="evidence" value="ECO:0007669"/>
    <property type="project" value="UniProtKB-EC"/>
</dbReference>
<dbReference type="NCBIfam" id="TIGR01498">
    <property type="entry name" value="folK"/>
    <property type="match status" value="1"/>
</dbReference>
<keyword evidence="5" id="KW-0547">Nucleotide-binding</keyword>
<evidence type="ECO:0000256" key="2">
    <source>
        <dbReference type="ARBA" id="ARBA00005051"/>
    </source>
</evidence>
<dbReference type="PROSITE" id="PS00794">
    <property type="entry name" value="HPPK"/>
    <property type="match status" value="1"/>
</dbReference>
<dbReference type="Proteomes" id="UP001232445">
    <property type="component" value="Unassembled WGS sequence"/>
</dbReference>
<evidence type="ECO:0000256" key="5">
    <source>
        <dbReference type="ARBA" id="ARBA00022741"/>
    </source>
</evidence>
<protein>
    <recommendedName>
        <fullName evidence="3">2-amino-4-hydroxy-6-hydroxymethyldihydropteridine diphosphokinase</fullName>
        <ecNumber evidence="3">2.7.6.3</ecNumber>
    </recommendedName>
</protein>
<gene>
    <name evidence="10" type="ORF">J2S00_003492</name>
</gene>
<reference evidence="10 11" key="1">
    <citation type="submission" date="2023-07" db="EMBL/GenBank/DDBJ databases">
        <title>Genomic Encyclopedia of Type Strains, Phase IV (KMG-IV): sequencing the most valuable type-strain genomes for metagenomic binning, comparative biology and taxonomic classification.</title>
        <authorList>
            <person name="Goeker M."/>
        </authorList>
    </citation>
    <scope>NUCLEOTIDE SEQUENCE [LARGE SCALE GENOMIC DNA]</scope>
    <source>
        <strain evidence="10 11">DSM 17740</strain>
    </source>
</reference>
<evidence type="ECO:0000256" key="3">
    <source>
        <dbReference type="ARBA" id="ARBA00013253"/>
    </source>
</evidence>
<accession>A0ABU0CX12</accession>
<evidence type="ECO:0000313" key="10">
    <source>
        <dbReference type="EMBL" id="MDQ0340668.1"/>
    </source>
</evidence>